<sequence>MNFLNLFLYTGVLFSLSQGDIHDLVKDIPKEVKKHSSEKLYNETATRSLHEYLDFDVDPCDDFYSFSCGKWIKTQKKIREHSNITHFTNSEVNFENFVTEFEEGKYNDESRIIHTLHKLREKCKELPEDKIFDCNSQIFNFGKYALSSLFIRKNRIKSEKNGDYKRIVGTIERIKEEFRLLIDDKKDIFDEETRKHFLHKLNTMKFERNIDRYELFAVELMEECYEGIGINYNDHITNILKRIEDYKALSDNNMDNLESCRGLISQSGRHLHFYVYSNVFYDATGNFFTISSDTLNEPSFSKDFPNSLNYGYFGYTVANEMLHAFESDNYKSILEGGSKSKFTSSKMSMKNFEEKSDCFVKQYGIQKESITNKNVNGLETLSENIADNGVIKIVHRAYMKWLQSNGGKDLVVPGFENFTNEQLFFISLGRSQCVYTTKNYLGTVIDRSKHIPALIRTNMALSNYKPFSNAFKCELNSKMNPEDKCKL</sequence>
<feature type="signal peptide" evidence="2">
    <location>
        <begin position="1"/>
        <end position="19"/>
    </location>
</feature>
<keyword evidence="4" id="KW-1185">Reference proteome</keyword>
<evidence type="ECO:0000256" key="2">
    <source>
        <dbReference type="SAM" id="SignalP"/>
    </source>
</evidence>
<evidence type="ECO:0000259" key="3">
    <source>
        <dbReference type="Pfam" id="PF01431"/>
    </source>
</evidence>
<reference evidence="5" key="2">
    <citation type="submission" date="2015-08" db="UniProtKB">
        <authorList>
            <consortium name="WormBaseParasite"/>
        </authorList>
    </citation>
    <scope>IDENTIFICATION</scope>
</reference>
<feature type="domain" description="Peptidase M13 C-terminal" evidence="3">
    <location>
        <begin position="278"/>
        <end position="487"/>
    </location>
</feature>
<reference evidence="4" key="1">
    <citation type="submission" date="2014-07" db="EMBL/GenBank/DDBJ databases">
        <authorList>
            <person name="Martin A.A"/>
            <person name="De Silva N."/>
        </authorList>
    </citation>
    <scope>NUCLEOTIDE SEQUENCE</scope>
</reference>
<proteinExistence type="inferred from homology"/>
<dbReference type="WBParaSite" id="SVE_1055200.1">
    <property type="protein sequence ID" value="SVE_1055200.1"/>
    <property type="gene ID" value="SVE_1055200"/>
</dbReference>
<dbReference type="GO" id="GO:0004222">
    <property type="term" value="F:metalloendopeptidase activity"/>
    <property type="evidence" value="ECO:0007669"/>
    <property type="project" value="InterPro"/>
</dbReference>
<dbReference type="Proteomes" id="UP000035680">
    <property type="component" value="Unassembled WGS sequence"/>
</dbReference>
<dbReference type="PANTHER" id="PTHR11733">
    <property type="entry name" value="ZINC METALLOPROTEASE FAMILY M13 NEPRILYSIN-RELATED"/>
    <property type="match status" value="1"/>
</dbReference>
<dbReference type="SUPFAM" id="SSF55486">
    <property type="entry name" value="Metalloproteases ('zincins'), catalytic domain"/>
    <property type="match status" value="2"/>
</dbReference>
<dbReference type="GO" id="GO:0005886">
    <property type="term" value="C:plasma membrane"/>
    <property type="evidence" value="ECO:0007669"/>
    <property type="project" value="TreeGrafter"/>
</dbReference>
<organism evidence="4 5">
    <name type="scientific">Strongyloides venezuelensis</name>
    <name type="common">Threadworm</name>
    <dbReference type="NCBI Taxonomy" id="75913"/>
    <lineage>
        <taxon>Eukaryota</taxon>
        <taxon>Metazoa</taxon>
        <taxon>Ecdysozoa</taxon>
        <taxon>Nematoda</taxon>
        <taxon>Chromadorea</taxon>
        <taxon>Rhabditida</taxon>
        <taxon>Tylenchina</taxon>
        <taxon>Panagrolaimomorpha</taxon>
        <taxon>Strongyloidoidea</taxon>
        <taxon>Strongyloididae</taxon>
        <taxon>Strongyloides</taxon>
    </lineage>
</organism>
<dbReference type="InterPro" id="IPR042089">
    <property type="entry name" value="Peptidase_M13_dom_2"/>
</dbReference>
<dbReference type="PANTHER" id="PTHR11733:SF167">
    <property type="entry name" value="FI17812P1-RELATED"/>
    <property type="match status" value="1"/>
</dbReference>
<dbReference type="GO" id="GO:0016485">
    <property type="term" value="P:protein processing"/>
    <property type="evidence" value="ECO:0007669"/>
    <property type="project" value="TreeGrafter"/>
</dbReference>
<evidence type="ECO:0000313" key="5">
    <source>
        <dbReference type="WBParaSite" id="SVE_1055200.1"/>
    </source>
</evidence>
<comment type="similarity">
    <text evidence="1">Belongs to the peptidase M13 family.</text>
</comment>
<evidence type="ECO:0000256" key="1">
    <source>
        <dbReference type="ARBA" id="ARBA00007357"/>
    </source>
</evidence>
<dbReference type="AlphaFoldDB" id="A0A0K0FNH2"/>
<name>A0A0K0FNH2_STRVS</name>
<accession>A0A0K0FNH2</accession>
<dbReference type="Gene3D" id="1.10.1380.10">
    <property type="entry name" value="Neutral endopeptidase , domain2"/>
    <property type="match status" value="1"/>
</dbReference>
<feature type="chain" id="PRO_5005330210" evidence="2">
    <location>
        <begin position="20"/>
        <end position="487"/>
    </location>
</feature>
<dbReference type="InterPro" id="IPR018497">
    <property type="entry name" value="Peptidase_M13_C"/>
</dbReference>
<dbReference type="Gene3D" id="3.40.390.10">
    <property type="entry name" value="Collagenase (Catalytic Domain)"/>
    <property type="match status" value="2"/>
</dbReference>
<dbReference type="PROSITE" id="PS51885">
    <property type="entry name" value="NEPRILYSIN"/>
    <property type="match status" value="1"/>
</dbReference>
<evidence type="ECO:0000313" key="4">
    <source>
        <dbReference type="Proteomes" id="UP000035680"/>
    </source>
</evidence>
<dbReference type="InterPro" id="IPR000718">
    <property type="entry name" value="Peptidase_M13"/>
</dbReference>
<dbReference type="Pfam" id="PF01431">
    <property type="entry name" value="Peptidase_M13"/>
    <property type="match status" value="1"/>
</dbReference>
<keyword evidence="2" id="KW-0732">Signal</keyword>
<protein>
    <submittedName>
        <fullName evidence="5">Phosphate-regulating neutral endopeptidase (inferred by orthology to a human protein)</fullName>
    </submittedName>
</protein>
<dbReference type="InterPro" id="IPR024079">
    <property type="entry name" value="MetalloPept_cat_dom_sf"/>
</dbReference>